<dbReference type="HOGENOM" id="CLU_167714_0_0_1"/>
<dbReference type="SUPFAM" id="SSF51445">
    <property type="entry name" value="(Trans)glycosidases"/>
    <property type="match status" value="1"/>
</dbReference>
<accession>A0A067SVF6</accession>
<reference evidence="2" key="1">
    <citation type="journal article" date="2014" name="Proc. Natl. Acad. Sci. U.S.A.">
        <title>Extensive sampling of basidiomycete genomes demonstrates inadequacy of the white-rot/brown-rot paradigm for wood decay fungi.</title>
        <authorList>
            <person name="Riley R."/>
            <person name="Salamov A.A."/>
            <person name="Brown D.W."/>
            <person name="Nagy L.G."/>
            <person name="Floudas D."/>
            <person name="Held B.W."/>
            <person name="Levasseur A."/>
            <person name="Lombard V."/>
            <person name="Morin E."/>
            <person name="Otillar R."/>
            <person name="Lindquist E.A."/>
            <person name="Sun H."/>
            <person name="LaButti K.M."/>
            <person name="Schmutz J."/>
            <person name="Jabbour D."/>
            <person name="Luo H."/>
            <person name="Baker S.E."/>
            <person name="Pisabarro A.G."/>
            <person name="Walton J.D."/>
            <person name="Blanchette R.A."/>
            <person name="Henrissat B."/>
            <person name="Martin F."/>
            <person name="Cullen D."/>
            <person name="Hibbett D.S."/>
            <person name="Grigoriev I.V."/>
        </authorList>
    </citation>
    <scope>NUCLEOTIDE SEQUENCE [LARGE SCALE GENOMIC DNA]</scope>
    <source>
        <strain evidence="2">CBS 339.88</strain>
    </source>
</reference>
<evidence type="ECO:0000313" key="1">
    <source>
        <dbReference type="EMBL" id="KDR70758.1"/>
    </source>
</evidence>
<organism evidence="1 2">
    <name type="scientific">Galerina marginata (strain CBS 339.88)</name>
    <dbReference type="NCBI Taxonomy" id="685588"/>
    <lineage>
        <taxon>Eukaryota</taxon>
        <taxon>Fungi</taxon>
        <taxon>Dikarya</taxon>
        <taxon>Basidiomycota</taxon>
        <taxon>Agaricomycotina</taxon>
        <taxon>Agaricomycetes</taxon>
        <taxon>Agaricomycetidae</taxon>
        <taxon>Agaricales</taxon>
        <taxon>Agaricineae</taxon>
        <taxon>Strophariaceae</taxon>
        <taxon>Galerina</taxon>
    </lineage>
</organism>
<proteinExistence type="predicted"/>
<sequence>MIHVADNEFSQSPDFHAAYFVQLEDVYHNSPIDVPLTYNDPGMGSSFINGTGAVDLYGFDEYPQRSDCTHQTWNPAPTNYYSYHMQVNPMNPQFIPEFQSGAGDSWGLTSPGISPPCV</sequence>
<protein>
    <submittedName>
        <fullName evidence="1">Uncharacterized protein</fullName>
    </submittedName>
</protein>
<dbReference type="AlphaFoldDB" id="A0A067SVF6"/>
<keyword evidence="2" id="KW-1185">Reference proteome</keyword>
<dbReference type="OrthoDB" id="2941384at2759"/>
<dbReference type="EMBL" id="KL142395">
    <property type="protein sequence ID" value="KDR70758.1"/>
    <property type="molecule type" value="Genomic_DNA"/>
</dbReference>
<gene>
    <name evidence="1" type="ORF">GALMADRAFT_75632</name>
</gene>
<dbReference type="STRING" id="685588.A0A067SVF6"/>
<dbReference type="Proteomes" id="UP000027222">
    <property type="component" value="Unassembled WGS sequence"/>
</dbReference>
<dbReference type="InterPro" id="IPR017853">
    <property type="entry name" value="GH"/>
</dbReference>
<name>A0A067SVF6_GALM3</name>
<dbReference type="Gene3D" id="3.20.20.80">
    <property type="entry name" value="Glycosidases"/>
    <property type="match status" value="1"/>
</dbReference>
<evidence type="ECO:0000313" key="2">
    <source>
        <dbReference type="Proteomes" id="UP000027222"/>
    </source>
</evidence>